<organism evidence="2 3">
    <name type="scientific">Mycolicibacterium obuense</name>
    <dbReference type="NCBI Taxonomy" id="1807"/>
    <lineage>
        <taxon>Bacteria</taxon>
        <taxon>Bacillati</taxon>
        <taxon>Actinomycetota</taxon>
        <taxon>Actinomycetes</taxon>
        <taxon>Mycobacteriales</taxon>
        <taxon>Mycobacteriaceae</taxon>
        <taxon>Mycolicibacterium</taxon>
    </lineage>
</organism>
<dbReference type="Pfam" id="PF00903">
    <property type="entry name" value="Glyoxalase"/>
    <property type="match status" value="1"/>
</dbReference>
<dbReference type="RefSeq" id="WP_048424010.1">
    <property type="nucleotide sequence ID" value="NZ_JYNU01000020.1"/>
</dbReference>
<dbReference type="Proteomes" id="UP000036313">
    <property type="component" value="Unassembled WGS sequence"/>
</dbReference>
<reference evidence="2 3" key="1">
    <citation type="journal article" date="2015" name="Genome Biol. Evol.">
        <title>Characterization of Three Mycobacterium spp. with Potential Use in Bioremediation by Genome Sequencing and Comparative Genomics.</title>
        <authorList>
            <person name="Das S."/>
            <person name="Pettersson B.M."/>
            <person name="Behra P.R."/>
            <person name="Ramesh M."/>
            <person name="Dasgupta S."/>
            <person name="Bhattacharya A."/>
            <person name="Kirsebom L.A."/>
        </authorList>
    </citation>
    <scope>NUCLEOTIDE SEQUENCE [LARGE SCALE GENOMIC DNA]</scope>
    <source>
        <strain evidence="2 3">DSM 44075</strain>
    </source>
</reference>
<dbReference type="AlphaFoldDB" id="A0A0J6VUM5"/>
<evidence type="ECO:0000313" key="2">
    <source>
        <dbReference type="EMBL" id="KMO74710.1"/>
    </source>
</evidence>
<dbReference type="InterPro" id="IPR029068">
    <property type="entry name" value="Glyas_Bleomycin-R_OHBP_Dase"/>
</dbReference>
<comment type="caution">
    <text evidence="2">The sequence shown here is derived from an EMBL/GenBank/DDBJ whole genome shotgun (WGS) entry which is preliminary data.</text>
</comment>
<proteinExistence type="predicted"/>
<dbReference type="InterPro" id="IPR004360">
    <property type="entry name" value="Glyas_Fos-R_dOase_dom"/>
</dbReference>
<protein>
    <recommendedName>
        <fullName evidence="1">Glyoxalase/fosfomycin resistance/dioxygenase domain-containing protein</fullName>
    </recommendedName>
</protein>
<sequence>MTLRIDTLVVADPPSAWAEAGFTVGDDAICRIGGVGVELAGRDRGFGIVGWSLGGLPPGAGDGVDGIPTGRSDTAASSPAVHRNGVTAIDHVVLMSPDLDRTVSALGDLGMQPRRERDATLGDRPIRQIFYRFGETVVEVVGSPATSGPGPSTLWGITYVVADIEESARFFGDRTAPIKAAVQPGRSITTLRHQELGLSVRTALMSARPPRA</sequence>
<evidence type="ECO:0000259" key="1">
    <source>
        <dbReference type="Pfam" id="PF00903"/>
    </source>
</evidence>
<accession>A0A0J6VUM5</accession>
<dbReference type="PATRIC" id="fig|1807.14.peg.3450"/>
<dbReference type="Gene3D" id="3.10.180.10">
    <property type="entry name" value="2,3-Dihydroxybiphenyl 1,2-Dioxygenase, domain 1"/>
    <property type="match status" value="1"/>
</dbReference>
<name>A0A0J6VUM5_9MYCO</name>
<gene>
    <name evidence="2" type="ORF">MOBUDSM44075_03429</name>
</gene>
<dbReference type="EMBL" id="JYNU01000020">
    <property type="protein sequence ID" value="KMO74710.1"/>
    <property type="molecule type" value="Genomic_DNA"/>
</dbReference>
<evidence type="ECO:0000313" key="3">
    <source>
        <dbReference type="Proteomes" id="UP000036313"/>
    </source>
</evidence>
<dbReference type="SUPFAM" id="SSF54593">
    <property type="entry name" value="Glyoxalase/Bleomycin resistance protein/Dihydroxybiphenyl dioxygenase"/>
    <property type="match status" value="1"/>
</dbReference>
<feature type="domain" description="Glyoxalase/fosfomycin resistance/dioxygenase" evidence="1">
    <location>
        <begin position="89"/>
        <end position="174"/>
    </location>
</feature>